<evidence type="ECO:0000313" key="3">
    <source>
        <dbReference type="Proteomes" id="UP001165160"/>
    </source>
</evidence>
<feature type="region of interest" description="Disordered" evidence="1">
    <location>
        <begin position="92"/>
        <end position="114"/>
    </location>
</feature>
<dbReference type="EMBL" id="BRXX01000133">
    <property type="protein sequence ID" value="GMH92814.1"/>
    <property type="molecule type" value="Genomic_DNA"/>
</dbReference>
<accession>A0A9W7BSL5</accession>
<gene>
    <name evidence="2" type="ORF">TrVE_jg10814</name>
</gene>
<keyword evidence="3" id="KW-1185">Reference proteome</keyword>
<comment type="caution">
    <text evidence="2">The sequence shown here is derived from an EMBL/GenBank/DDBJ whole genome shotgun (WGS) entry which is preliminary data.</text>
</comment>
<dbReference type="AlphaFoldDB" id="A0A9W7BSL5"/>
<feature type="region of interest" description="Disordered" evidence="1">
    <location>
        <begin position="21"/>
        <end position="50"/>
    </location>
</feature>
<reference evidence="3" key="1">
    <citation type="journal article" date="2023" name="Commun. Biol.">
        <title>Genome analysis of Parmales, the sister group of diatoms, reveals the evolutionary specialization of diatoms from phago-mixotrophs to photoautotrophs.</title>
        <authorList>
            <person name="Ban H."/>
            <person name="Sato S."/>
            <person name="Yoshikawa S."/>
            <person name="Yamada K."/>
            <person name="Nakamura Y."/>
            <person name="Ichinomiya M."/>
            <person name="Sato N."/>
            <person name="Blanc-Mathieu R."/>
            <person name="Endo H."/>
            <person name="Kuwata A."/>
            <person name="Ogata H."/>
        </authorList>
    </citation>
    <scope>NUCLEOTIDE SEQUENCE [LARGE SCALE GENOMIC DNA]</scope>
    <source>
        <strain evidence="3">NIES 3699</strain>
    </source>
</reference>
<evidence type="ECO:0000256" key="1">
    <source>
        <dbReference type="SAM" id="MobiDB-lite"/>
    </source>
</evidence>
<proteinExistence type="predicted"/>
<sequence>MLLLNPNVTALRECTLQSVKKYKRQNRQSRSVNSPTSNSPQPLTDYSESLAQQIHSATEKTDELSILVTNEVEWIEFHRDCLAFELRTHKKLGTNATSPAKEKENTSSELEYQM</sequence>
<name>A0A9W7BSL5_9STRA</name>
<protein>
    <submittedName>
        <fullName evidence="2">Uncharacterized protein</fullName>
    </submittedName>
</protein>
<organism evidence="2 3">
    <name type="scientific">Triparma verrucosa</name>
    <dbReference type="NCBI Taxonomy" id="1606542"/>
    <lineage>
        <taxon>Eukaryota</taxon>
        <taxon>Sar</taxon>
        <taxon>Stramenopiles</taxon>
        <taxon>Ochrophyta</taxon>
        <taxon>Bolidophyceae</taxon>
        <taxon>Parmales</taxon>
        <taxon>Triparmaceae</taxon>
        <taxon>Triparma</taxon>
    </lineage>
</organism>
<evidence type="ECO:0000313" key="2">
    <source>
        <dbReference type="EMBL" id="GMH92814.1"/>
    </source>
</evidence>
<feature type="compositionally biased region" description="Polar residues" evidence="1">
    <location>
        <begin position="28"/>
        <end position="50"/>
    </location>
</feature>
<dbReference type="Proteomes" id="UP001165160">
    <property type="component" value="Unassembled WGS sequence"/>
</dbReference>